<protein>
    <submittedName>
        <fullName evidence="1">Uncharacterized protein</fullName>
    </submittedName>
</protein>
<reference evidence="1" key="1">
    <citation type="submission" date="2021-04" db="EMBL/GenBank/DDBJ databases">
        <title>Saccharothrix algeriensis WGS.</title>
        <authorList>
            <person name="Stuskova K."/>
            <person name="Hakalova E."/>
            <person name="Tebbal A.B."/>
            <person name="Eichmeier A."/>
        </authorList>
    </citation>
    <scope>NUCLEOTIDE SEQUENCE</scope>
    <source>
        <strain evidence="1">NRRL B-24137</strain>
    </source>
</reference>
<evidence type="ECO:0000313" key="2">
    <source>
        <dbReference type="Proteomes" id="UP000671828"/>
    </source>
</evidence>
<gene>
    <name evidence="1" type="ORF">J7S33_24025</name>
</gene>
<dbReference type="EMBL" id="CP072788">
    <property type="protein sequence ID" value="QTR02235.1"/>
    <property type="molecule type" value="Genomic_DNA"/>
</dbReference>
<dbReference type="Proteomes" id="UP000671828">
    <property type="component" value="Chromosome"/>
</dbReference>
<evidence type="ECO:0000313" key="1">
    <source>
        <dbReference type="EMBL" id="QTR02235.1"/>
    </source>
</evidence>
<feature type="non-terminal residue" evidence="1">
    <location>
        <position position="68"/>
    </location>
</feature>
<sequence length="68" mass="7597">LPQVVPTDPVFATEEVVGLTPHAIVIDPREPLVPLHQFLRRSPASTASMTTAELLRNFRWLMTFTGRA</sequence>
<name>A0A8T8HUK1_9PSEU</name>
<accession>A0A8T8HUK1</accession>
<feature type="non-terminal residue" evidence="1">
    <location>
        <position position="1"/>
    </location>
</feature>
<proteinExistence type="predicted"/>
<dbReference type="AlphaFoldDB" id="A0A8T8HUK1"/>
<organism evidence="1 2">
    <name type="scientific">Saccharothrix algeriensis</name>
    <dbReference type="NCBI Taxonomy" id="173560"/>
    <lineage>
        <taxon>Bacteria</taxon>
        <taxon>Bacillati</taxon>
        <taxon>Actinomycetota</taxon>
        <taxon>Actinomycetes</taxon>
        <taxon>Pseudonocardiales</taxon>
        <taxon>Pseudonocardiaceae</taxon>
        <taxon>Saccharothrix</taxon>
    </lineage>
</organism>